<dbReference type="EMBL" id="AP026866">
    <property type="protein sequence ID" value="BDS06558.1"/>
    <property type="molecule type" value="Genomic_DNA"/>
</dbReference>
<dbReference type="InterPro" id="IPR013424">
    <property type="entry name" value="Ice-binding_C"/>
</dbReference>
<dbReference type="KEGG" id="osu:NT6N_15980"/>
<dbReference type="NCBIfam" id="TIGR02595">
    <property type="entry name" value="PEP_CTERM"/>
    <property type="match status" value="1"/>
</dbReference>
<organism evidence="2">
    <name type="scientific">Oceaniferula spumae</name>
    <dbReference type="NCBI Taxonomy" id="2979115"/>
    <lineage>
        <taxon>Bacteria</taxon>
        <taxon>Pseudomonadati</taxon>
        <taxon>Verrucomicrobiota</taxon>
        <taxon>Verrucomicrobiia</taxon>
        <taxon>Verrucomicrobiales</taxon>
        <taxon>Verrucomicrobiaceae</taxon>
        <taxon>Oceaniferula</taxon>
    </lineage>
</organism>
<evidence type="ECO:0008006" key="3">
    <source>
        <dbReference type="Google" id="ProtNLM"/>
    </source>
</evidence>
<gene>
    <name evidence="2" type="ORF">NT6N_15980</name>
</gene>
<sequence>MKYNNHPPKGNNRMSLPLAAALFSITTSTHATIVLIDFGAPAPGGTPPPAGIDGNGNIWNEGSTTTLSNLVAADGSGATTWDYAITGFSGPGSVRSNFSGNGANGPAGPAPFDQEFAHIDGIFSQGTSAPATITFTDLTPSTTYFFSAIGGRRNASDVVNGENGLITVTTGISNSATYGLANDGTQADFSITSNGSGMIAFNFRSTDNAGGGGSSSNAANINALRISTVPEPSSTALLGLAGLPLILRRRR</sequence>
<accession>A0AAT9FKU0</accession>
<evidence type="ECO:0000256" key="1">
    <source>
        <dbReference type="SAM" id="SignalP"/>
    </source>
</evidence>
<keyword evidence="1" id="KW-0732">Signal</keyword>
<dbReference type="AlphaFoldDB" id="A0AAT9FKU0"/>
<reference evidence="2" key="1">
    <citation type="submission" date="2024-07" db="EMBL/GenBank/DDBJ databases">
        <title>Complete genome sequence of Verrucomicrobiaceae bacterium NT6N.</title>
        <authorList>
            <person name="Huang C."/>
            <person name="Takami H."/>
            <person name="Hamasaki K."/>
        </authorList>
    </citation>
    <scope>NUCLEOTIDE SEQUENCE</scope>
    <source>
        <strain evidence="2">NT6N</strain>
    </source>
</reference>
<feature type="chain" id="PRO_5043422971" description="PEP-CTERM sorting domain-containing protein" evidence="1">
    <location>
        <begin position="32"/>
        <end position="251"/>
    </location>
</feature>
<feature type="signal peptide" evidence="1">
    <location>
        <begin position="1"/>
        <end position="31"/>
    </location>
</feature>
<proteinExistence type="predicted"/>
<evidence type="ECO:0000313" key="2">
    <source>
        <dbReference type="EMBL" id="BDS06558.1"/>
    </source>
</evidence>
<name>A0AAT9FKU0_9BACT</name>
<protein>
    <recommendedName>
        <fullName evidence="3">PEP-CTERM sorting domain-containing protein</fullName>
    </recommendedName>
</protein>